<accession>A0ABW8ZCN1</accession>
<keyword evidence="3" id="KW-1185">Reference proteome</keyword>
<dbReference type="RefSeq" id="WP_408169457.1">
    <property type="nucleotide sequence ID" value="NZ_JAQQFR010000012.1"/>
</dbReference>
<evidence type="ECO:0000313" key="3">
    <source>
        <dbReference type="Proteomes" id="UP001629214"/>
    </source>
</evidence>
<dbReference type="InterPro" id="IPR013783">
    <property type="entry name" value="Ig-like_fold"/>
</dbReference>
<gene>
    <name evidence="2" type="ORF">PQR63_17875</name>
</gene>
<evidence type="ECO:0000259" key="1">
    <source>
        <dbReference type="Pfam" id="PF00345"/>
    </source>
</evidence>
<dbReference type="InterPro" id="IPR008962">
    <property type="entry name" value="PapD-like_sf"/>
</dbReference>
<name>A0ABW8ZCN1_9BURK</name>
<dbReference type="Proteomes" id="UP001629214">
    <property type="component" value="Unassembled WGS sequence"/>
</dbReference>
<reference evidence="2 3" key="1">
    <citation type="journal article" date="2024" name="Chem. Sci.">
        <title>Discovery of megapolipeptins by genome mining of a Burkholderiales bacteria collection.</title>
        <authorList>
            <person name="Paulo B.S."/>
            <person name="Recchia M.J.J."/>
            <person name="Lee S."/>
            <person name="Fergusson C.H."/>
            <person name="Romanowski S.B."/>
            <person name="Hernandez A."/>
            <person name="Krull N."/>
            <person name="Liu D.Y."/>
            <person name="Cavanagh H."/>
            <person name="Bos A."/>
            <person name="Gray C.A."/>
            <person name="Murphy B.T."/>
            <person name="Linington R.G."/>
            <person name="Eustaquio A.S."/>
        </authorList>
    </citation>
    <scope>NUCLEOTIDE SEQUENCE [LARGE SCALE GENOMIC DNA]</scope>
    <source>
        <strain evidence="2 3">RL21-008-BIB-B</strain>
    </source>
</reference>
<dbReference type="InterPro" id="IPR050643">
    <property type="entry name" value="Periplasmic_pilus_chap"/>
</dbReference>
<protein>
    <submittedName>
        <fullName evidence="2">Fimbria/pilus periplasmic chaperone</fullName>
    </submittedName>
</protein>
<organism evidence="2 3">
    <name type="scientific">Herbaspirillum rhizosphaerae</name>
    <dbReference type="NCBI Taxonomy" id="346179"/>
    <lineage>
        <taxon>Bacteria</taxon>
        <taxon>Pseudomonadati</taxon>
        <taxon>Pseudomonadota</taxon>
        <taxon>Betaproteobacteria</taxon>
        <taxon>Burkholderiales</taxon>
        <taxon>Oxalobacteraceae</taxon>
        <taxon>Herbaspirillum</taxon>
    </lineage>
</organism>
<feature type="domain" description="Pili assembly chaperone N-terminal" evidence="1">
    <location>
        <begin position="5"/>
        <end position="115"/>
    </location>
</feature>
<dbReference type="EMBL" id="JAQQFR010000012">
    <property type="protein sequence ID" value="MFL9880275.1"/>
    <property type="molecule type" value="Genomic_DNA"/>
</dbReference>
<proteinExistence type="predicted"/>
<sequence length="209" mass="22363">MSPVVLELSSARTAGVVKIVNNDTHDVSLQIRAYDWTQKDSQDSLEPTQSLIISPPVFTVAPGASQTIRIVSRRPAEINEIAYRLLVDEIPTAAAGPAINFKFRISMPIFIAPNAAANLKMGWSISAGKTPKLIVTNTGNRRGRLLNLALTLPNGKKITPPAGANPYTLAGMTRQYVFDVESPLPAGSLVKMTANSDSGPIDTELTVTP</sequence>
<comment type="caution">
    <text evidence="2">The sequence shown here is derived from an EMBL/GenBank/DDBJ whole genome shotgun (WGS) entry which is preliminary data.</text>
</comment>
<dbReference type="PANTHER" id="PTHR30251:SF4">
    <property type="entry name" value="SLR1668 PROTEIN"/>
    <property type="match status" value="1"/>
</dbReference>
<dbReference type="Pfam" id="PF00345">
    <property type="entry name" value="PapD_N"/>
    <property type="match status" value="1"/>
</dbReference>
<evidence type="ECO:0000313" key="2">
    <source>
        <dbReference type="EMBL" id="MFL9880275.1"/>
    </source>
</evidence>
<dbReference type="SUPFAM" id="SSF49354">
    <property type="entry name" value="PapD-like"/>
    <property type="match status" value="1"/>
</dbReference>
<dbReference type="InterPro" id="IPR016147">
    <property type="entry name" value="Pili_assmbl_chaperone_N"/>
</dbReference>
<dbReference type="PANTHER" id="PTHR30251">
    <property type="entry name" value="PILUS ASSEMBLY CHAPERONE"/>
    <property type="match status" value="1"/>
</dbReference>
<dbReference type="Gene3D" id="2.60.40.10">
    <property type="entry name" value="Immunoglobulins"/>
    <property type="match status" value="1"/>
</dbReference>